<dbReference type="Proteomes" id="UP001176210">
    <property type="component" value="Unassembled WGS sequence"/>
</dbReference>
<dbReference type="EMBL" id="RXWV01000010">
    <property type="protein sequence ID" value="RTX74902.1"/>
    <property type="molecule type" value="Genomic_DNA"/>
</dbReference>
<dbReference type="PROSITE" id="PS50911">
    <property type="entry name" value="CHAP"/>
    <property type="match status" value="1"/>
</dbReference>
<proteinExistence type="predicted"/>
<sequence>MKIKSKLLLAIAFTSLTALNLNLHADAKDGGGSDTSKDKTPKIQNVEVEHRDYDKKSSKVQKEVAKSSTAAMNYVYSLEGKGWDFDGYYGWQCFDLVNYYWNYLYGHGLHGDYAKDIPTANNFSGEATVYKNTPSFVAQPGDVVVFNEDFGSGAGHTAIVLNGNADGNVMQFTSLDQNWYGGGADKTEVAQRITHDYETEMWFIRPN</sequence>
<dbReference type="InterPro" id="IPR007921">
    <property type="entry name" value="CHAP_dom"/>
</dbReference>
<reference evidence="6 8" key="3">
    <citation type="submission" date="2018-10" db="EMBL/GenBank/DDBJ databases">
        <title>A collection Staphylococci species genome sequencing.</title>
        <authorList>
            <person name="Cole K."/>
        </authorList>
    </citation>
    <scope>NUCLEOTIDE SEQUENCE [LARGE SCALE GENOMIC DNA]</scope>
    <source>
        <strain evidence="6">CCUG 37923</strain>
        <strain evidence="8">NCTC 12218</strain>
    </source>
</reference>
<evidence type="ECO:0000313" key="3">
    <source>
        <dbReference type="EMBL" id="ASE34404.1"/>
    </source>
</evidence>
<protein>
    <submittedName>
        <fullName evidence="6">CHAP domain-containing protein</fullName>
    </submittedName>
</protein>
<dbReference type="Proteomes" id="UP000274792">
    <property type="component" value="Unassembled WGS sequence"/>
</dbReference>
<reference evidence="4" key="6">
    <citation type="journal article" date="2023" name="Vet. Microbiol.">
        <title>Emergence of livestock-associated Mammaliicoccus sciuri ST71 co-harbouring mecA and mecC genes in Brazil.</title>
        <authorList>
            <person name="de Moura G.S."/>
            <person name="de Carvalho E."/>
            <person name="Ramos Sanchez E.M."/>
            <person name="Sellera F.P."/>
            <person name="Marques M.F.S."/>
            <person name="Heinemann M.B."/>
            <person name="De Vliegher S."/>
            <person name="Souza F.N."/>
            <person name="Mota R.A."/>
        </authorList>
    </citation>
    <scope>NUCLEOTIDE SEQUENCE</scope>
    <source>
        <strain evidence="4">BR656</strain>
    </source>
</reference>
<reference evidence="5" key="4">
    <citation type="submission" date="2021-02" db="EMBL/GenBank/DDBJ databases">
        <title>cfr and optrA-positive Staphylococcus spp.</title>
        <authorList>
            <person name="Chen L."/>
        </authorList>
    </citation>
    <scope>NUCLEOTIDE SEQUENCE</scope>
    <source>
        <strain evidence="5">GDQ20D70P</strain>
    </source>
</reference>
<dbReference type="KEGG" id="sscu:CEP64_07345"/>
<dbReference type="InterPro" id="IPR038765">
    <property type="entry name" value="Papain-like_cys_pep_sf"/>
</dbReference>
<name>A0AAJ4SJU8_MAMSC</name>
<organism evidence="6 8">
    <name type="scientific">Mammaliicoccus sciuri</name>
    <name type="common">Staphylococcus sciuri</name>
    <dbReference type="NCBI Taxonomy" id="1296"/>
    <lineage>
        <taxon>Bacteria</taxon>
        <taxon>Bacillati</taxon>
        <taxon>Bacillota</taxon>
        <taxon>Bacilli</taxon>
        <taxon>Bacillales</taxon>
        <taxon>Staphylococcaceae</taxon>
        <taxon>Mammaliicoccus</taxon>
    </lineage>
</organism>
<evidence type="ECO:0000313" key="8">
    <source>
        <dbReference type="Proteomes" id="UP000274792"/>
    </source>
</evidence>
<reference evidence="4" key="5">
    <citation type="submission" date="2022-09" db="EMBL/GenBank/DDBJ databases">
        <authorList>
            <person name="De Moura G.S."/>
            <person name="Carvalho E."/>
            <person name="Ramos Sanchez E.M."/>
            <person name="Sellera F.P."/>
            <person name="Marques M.F.S."/>
            <person name="Heinemann M.B."/>
            <person name="De Vliegher S."/>
            <person name="Souza F.N."/>
            <person name="Mota R.A."/>
        </authorList>
    </citation>
    <scope>NUCLEOTIDE SEQUENCE</scope>
    <source>
        <strain evidence="4">BR656</strain>
    </source>
</reference>
<evidence type="ECO:0000256" key="1">
    <source>
        <dbReference type="SAM" id="SignalP"/>
    </source>
</evidence>
<evidence type="ECO:0000313" key="5">
    <source>
        <dbReference type="EMBL" id="QRN90214.1"/>
    </source>
</evidence>
<dbReference type="Proteomes" id="UP000197058">
    <property type="component" value="Chromosome"/>
</dbReference>
<evidence type="ECO:0000259" key="2">
    <source>
        <dbReference type="PROSITE" id="PS50911"/>
    </source>
</evidence>
<dbReference type="EMBL" id="CP022046">
    <property type="protein sequence ID" value="ASE34404.1"/>
    <property type="molecule type" value="Genomic_DNA"/>
</dbReference>
<accession>A0AAJ4SJU8</accession>
<dbReference type="Proteomes" id="UP000640299">
    <property type="component" value="Chromosome"/>
</dbReference>
<dbReference type="EMBL" id="CP069389">
    <property type="protein sequence ID" value="QRN90214.1"/>
    <property type="molecule type" value="Genomic_DNA"/>
</dbReference>
<evidence type="ECO:0000313" key="6">
    <source>
        <dbReference type="EMBL" id="RTX74902.1"/>
    </source>
</evidence>
<dbReference type="Gene3D" id="3.90.1720.10">
    <property type="entry name" value="endopeptidase domain like (from Nostoc punctiforme)"/>
    <property type="match status" value="1"/>
</dbReference>
<feature type="signal peptide" evidence="1">
    <location>
        <begin position="1"/>
        <end position="20"/>
    </location>
</feature>
<evidence type="ECO:0000313" key="9">
    <source>
        <dbReference type="Proteomes" id="UP001176210"/>
    </source>
</evidence>
<feature type="domain" description="Peptidase C51" evidence="2">
    <location>
        <begin position="68"/>
        <end position="205"/>
    </location>
</feature>
<gene>
    <name evidence="6" type="ORF">CD117_01615</name>
    <name evidence="3" type="ORF">CEP64_07345</name>
    <name evidence="5" type="ORF">JRU67_09070</name>
    <name evidence="4" type="ORF">OWO77_02540</name>
</gene>
<evidence type="ECO:0000313" key="7">
    <source>
        <dbReference type="Proteomes" id="UP000197058"/>
    </source>
</evidence>
<reference evidence="3" key="2">
    <citation type="submission" date="2017-12" db="EMBL/GenBank/DDBJ databases">
        <title>FDA dAtabase for Regulatory Grade micrObial Sequences (FDA-ARGOS): Supporting development and validation of Infectious Disease Dx tests.</title>
        <authorList>
            <person name="Campos J."/>
            <person name="Goldberg B."/>
            <person name="Tallon L."/>
            <person name="Sadzewicz L."/>
            <person name="Sengamalay N."/>
            <person name="Ott S."/>
            <person name="Godinez A."/>
            <person name="Nagaraj S."/>
            <person name="Vavikolanu K."/>
            <person name="Vyas G."/>
            <person name="Nadendla S."/>
            <person name="Aluvathingal J."/>
            <person name="Geyer C."/>
            <person name="Nandy P."/>
            <person name="Hobson J."/>
            <person name="Sichtig H."/>
        </authorList>
    </citation>
    <scope>NUCLEOTIDE SEQUENCE</scope>
    <source>
        <strain evidence="3">FDAARGOS_285</strain>
    </source>
</reference>
<dbReference type="EMBL" id="JAPNQM010000001">
    <property type="protein sequence ID" value="MDL0115841.1"/>
    <property type="molecule type" value="Genomic_DNA"/>
</dbReference>
<keyword evidence="1" id="KW-0732">Signal</keyword>
<dbReference type="AlphaFoldDB" id="A0AAJ4SJU8"/>
<reference evidence="7" key="1">
    <citation type="submission" date="2017-06" db="EMBL/GenBank/DDBJ databases">
        <title>FDA dAtabase for Regulatory Grade micrObial Sequences (FDA-ARGOS): Supporting development and validation of Infectious Disease Dx tests.</title>
        <authorList>
            <person name="Goldberg B."/>
            <person name="Campos J."/>
            <person name="Tallon L."/>
            <person name="Sadzewicz L."/>
            <person name="Sengamalay N."/>
            <person name="Ott S."/>
            <person name="Godinez A."/>
            <person name="Nagaraj S."/>
            <person name="Vavikolanu K."/>
            <person name="Nadendla S."/>
            <person name="George J."/>
            <person name="Geyer C."/>
            <person name="Sichtig H."/>
        </authorList>
    </citation>
    <scope>NUCLEOTIDE SEQUENCE [LARGE SCALE GENOMIC DNA]</scope>
    <source>
        <strain evidence="7">FDAARGOS_285</strain>
    </source>
</reference>
<feature type="chain" id="PRO_5044707980" evidence="1">
    <location>
        <begin position="21"/>
        <end position="207"/>
    </location>
</feature>
<dbReference type="Pfam" id="PF05257">
    <property type="entry name" value="CHAP"/>
    <property type="match status" value="1"/>
</dbReference>
<dbReference type="RefSeq" id="WP_025905299.1">
    <property type="nucleotide sequence ID" value="NZ_CAJVGN010000001.1"/>
</dbReference>
<dbReference type="SUPFAM" id="SSF54001">
    <property type="entry name" value="Cysteine proteinases"/>
    <property type="match status" value="1"/>
</dbReference>
<evidence type="ECO:0000313" key="4">
    <source>
        <dbReference type="EMBL" id="MDL0115841.1"/>
    </source>
</evidence>
<keyword evidence="9" id="KW-1185">Reference proteome</keyword>